<keyword evidence="1" id="KW-0853">WD repeat</keyword>
<dbReference type="Pfam" id="PF00400">
    <property type="entry name" value="WD40"/>
    <property type="match status" value="1"/>
</dbReference>
<proteinExistence type="predicted"/>
<sequence>MALPNRFIISVGSYDGVVAGWDSSKNPKLPGNLSPKSREVKNLSPTRDLPPTPSSTPLPLSFAISNHEGSVRVVQTLHNKSGKPGLMFSCGIDSALRLYDLDLSVEIGETRLPSDVGTCTCGAWAGDKHILIGTADGKLVLYEASSLQVVHVMGGHTSPVSCITVHPGSENTPAGSMALTCSENDNTVRLWDLTKGRCGFVTKVKKKGGGGPSVIKFSPNGETYTYQHNHTHITTKSTSTDEILLDIDLGQQLFRVNDVAYITESFICAGLNNGGISVFRVEADAASASEEVRAAMVVEGSESSRDTKNRIKKVEALAGGSGYLVVSCCSSGVVSVYDFEGAVNSLMDEDDDSDGGESSGSDDEFGEDDEQYVLLQEVKLGTGSRIVSISSWSSDSAIGENDSDFDADQSSDAVTPDPAPKRKPPTDKEQPPPKKRRNAVDASNIMEDAEAVKKARDLIKKSKKMSASAKKKKSAIAKKSKK</sequence>
<dbReference type="InterPro" id="IPR051959">
    <property type="entry name" value="PAK1-Kinase_Regulator"/>
</dbReference>
<evidence type="ECO:0000256" key="1">
    <source>
        <dbReference type="PROSITE-ProRule" id="PRU00221"/>
    </source>
</evidence>
<feature type="repeat" description="WD" evidence="1">
    <location>
        <begin position="153"/>
        <end position="201"/>
    </location>
</feature>
<dbReference type="Gene3D" id="2.130.10.10">
    <property type="entry name" value="YVTN repeat-like/Quinoprotein amine dehydrogenase"/>
    <property type="match status" value="1"/>
</dbReference>
<feature type="compositionally biased region" description="Basic and acidic residues" evidence="2">
    <location>
        <begin position="450"/>
        <end position="460"/>
    </location>
</feature>
<dbReference type="PROSITE" id="PS50082">
    <property type="entry name" value="WD_REPEATS_2"/>
    <property type="match status" value="1"/>
</dbReference>
<feature type="region of interest" description="Disordered" evidence="2">
    <location>
        <begin position="394"/>
        <end position="482"/>
    </location>
</feature>
<dbReference type="SMART" id="SM00320">
    <property type="entry name" value="WD40"/>
    <property type="match status" value="4"/>
</dbReference>
<evidence type="ECO:0000313" key="4">
    <source>
        <dbReference type="Proteomes" id="UP001165085"/>
    </source>
</evidence>
<dbReference type="InterPro" id="IPR015943">
    <property type="entry name" value="WD40/YVTN_repeat-like_dom_sf"/>
</dbReference>
<feature type="region of interest" description="Disordered" evidence="2">
    <location>
        <begin position="346"/>
        <end position="367"/>
    </location>
</feature>
<evidence type="ECO:0000313" key="3">
    <source>
        <dbReference type="EMBL" id="GMH60717.1"/>
    </source>
</evidence>
<gene>
    <name evidence="3" type="ORF">TrST_g10578</name>
</gene>
<dbReference type="SUPFAM" id="SSF50978">
    <property type="entry name" value="WD40 repeat-like"/>
    <property type="match status" value="1"/>
</dbReference>
<accession>A0A9W6ZUK5</accession>
<dbReference type="InterPro" id="IPR001680">
    <property type="entry name" value="WD40_rpt"/>
</dbReference>
<dbReference type="AlphaFoldDB" id="A0A9W6ZUK5"/>
<organism evidence="3 4">
    <name type="scientific">Triparma strigata</name>
    <dbReference type="NCBI Taxonomy" id="1606541"/>
    <lineage>
        <taxon>Eukaryota</taxon>
        <taxon>Sar</taxon>
        <taxon>Stramenopiles</taxon>
        <taxon>Ochrophyta</taxon>
        <taxon>Bolidophyceae</taxon>
        <taxon>Parmales</taxon>
        <taxon>Triparmaceae</taxon>
        <taxon>Triparma</taxon>
    </lineage>
</organism>
<dbReference type="OrthoDB" id="308449at2759"/>
<keyword evidence="4" id="KW-1185">Reference proteome</keyword>
<feature type="compositionally biased region" description="Acidic residues" evidence="2">
    <location>
        <begin position="347"/>
        <end position="367"/>
    </location>
</feature>
<feature type="compositionally biased region" description="Basic residues" evidence="2">
    <location>
        <begin position="461"/>
        <end position="482"/>
    </location>
</feature>
<dbReference type="PANTHER" id="PTHR44675">
    <property type="entry name" value="PAK1 INTERACTING PROTEIN 1"/>
    <property type="match status" value="1"/>
</dbReference>
<comment type="caution">
    <text evidence="3">The sequence shown here is derived from an EMBL/GenBank/DDBJ whole genome shotgun (WGS) entry which is preliminary data.</text>
</comment>
<dbReference type="Proteomes" id="UP001165085">
    <property type="component" value="Unassembled WGS sequence"/>
</dbReference>
<evidence type="ECO:0000256" key="2">
    <source>
        <dbReference type="SAM" id="MobiDB-lite"/>
    </source>
</evidence>
<dbReference type="PANTHER" id="PTHR44675:SF1">
    <property type="entry name" value="P21-ACTIVATED PROTEIN KINASE-INTERACTING PROTEIN 1"/>
    <property type="match status" value="1"/>
</dbReference>
<protein>
    <submittedName>
        <fullName evidence="3">Uncharacterized protein</fullName>
    </submittedName>
</protein>
<name>A0A9W6ZUK5_9STRA</name>
<dbReference type="EMBL" id="BRXY01000067">
    <property type="protein sequence ID" value="GMH60717.1"/>
    <property type="molecule type" value="Genomic_DNA"/>
</dbReference>
<feature type="region of interest" description="Disordered" evidence="2">
    <location>
        <begin position="25"/>
        <end position="56"/>
    </location>
</feature>
<reference evidence="4" key="1">
    <citation type="journal article" date="2023" name="Commun. Biol.">
        <title>Genome analysis of Parmales, the sister group of diatoms, reveals the evolutionary specialization of diatoms from phago-mixotrophs to photoautotrophs.</title>
        <authorList>
            <person name="Ban H."/>
            <person name="Sato S."/>
            <person name="Yoshikawa S."/>
            <person name="Yamada K."/>
            <person name="Nakamura Y."/>
            <person name="Ichinomiya M."/>
            <person name="Sato N."/>
            <person name="Blanc-Mathieu R."/>
            <person name="Endo H."/>
            <person name="Kuwata A."/>
            <person name="Ogata H."/>
        </authorList>
    </citation>
    <scope>NUCLEOTIDE SEQUENCE [LARGE SCALE GENOMIC DNA]</scope>
    <source>
        <strain evidence="4">NIES 3701</strain>
    </source>
</reference>
<dbReference type="InterPro" id="IPR036322">
    <property type="entry name" value="WD40_repeat_dom_sf"/>
</dbReference>